<dbReference type="SUPFAM" id="SSF89550">
    <property type="entry name" value="PHP domain-like"/>
    <property type="match status" value="1"/>
</dbReference>
<dbReference type="PANTHER" id="PTHR42924:SF3">
    <property type="entry name" value="POLYMERASE_HISTIDINOL PHOSPHATASE N-TERMINAL DOMAIN-CONTAINING PROTEIN"/>
    <property type="match status" value="1"/>
</dbReference>
<dbReference type="InterPro" id="IPR004013">
    <property type="entry name" value="PHP_dom"/>
</dbReference>
<dbReference type="GO" id="GO:0004534">
    <property type="term" value="F:5'-3' RNA exonuclease activity"/>
    <property type="evidence" value="ECO:0007669"/>
    <property type="project" value="TreeGrafter"/>
</dbReference>
<accession>A0A9D1S4C9</accession>
<reference evidence="2" key="2">
    <citation type="journal article" date="2021" name="PeerJ">
        <title>Extensive microbial diversity within the chicken gut microbiome revealed by metagenomics and culture.</title>
        <authorList>
            <person name="Gilroy R."/>
            <person name="Ravi A."/>
            <person name="Getino M."/>
            <person name="Pursley I."/>
            <person name="Horton D.L."/>
            <person name="Alikhan N.F."/>
            <person name="Baker D."/>
            <person name="Gharbi K."/>
            <person name="Hall N."/>
            <person name="Watson M."/>
            <person name="Adriaenssens E.M."/>
            <person name="Foster-Nyarko E."/>
            <person name="Jarju S."/>
            <person name="Secka A."/>
            <person name="Antonio M."/>
            <person name="Oren A."/>
            <person name="Chaudhuri R.R."/>
            <person name="La Ragione R."/>
            <person name="Hildebrand F."/>
            <person name="Pallen M.J."/>
        </authorList>
    </citation>
    <scope>NUCLEOTIDE SEQUENCE</scope>
    <source>
        <strain evidence="2">ChiSxjej2B14-8506</strain>
    </source>
</reference>
<name>A0A9D1S4C9_9FIRM</name>
<evidence type="ECO:0000259" key="1">
    <source>
        <dbReference type="Pfam" id="PF02811"/>
    </source>
</evidence>
<dbReference type="AlphaFoldDB" id="A0A9D1S4C9"/>
<dbReference type="InterPro" id="IPR052018">
    <property type="entry name" value="PHP_domain"/>
</dbReference>
<evidence type="ECO:0000313" key="3">
    <source>
        <dbReference type="Proteomes" id="UP000824123"/>
    </source>
</evidence>
<dbReference type="Pfam" id="PF02811">
    <property type="entry name" value="PHP"/>
    <property type="match status" value="1"/>
</dbReference>
<dbReference type="CDD" id="cd07432">
    <property type="entry name" value="PHP_HisPPase"/>
    <property type="match status" value="1"/>
</dbReference>
<dbReference type="PANTHER" id="PTHR42924">
    <property type="entry name" value="EXONUCLEASE"/>
    <property type="match status" value="1"/>
</dbReference>
<dbReference type="GO" id="GO:0035312">
    <property type="term" value="F:5'-3' DNA exonuclease activity"/>
    <property type="evidence" value="ECO:0007669"/>
    <property type="project" value="TreeGrafter"/>
</dbReference>
<feature type="domain" description="PHP" evidence="1">
    <location>
        <begin position="5"/>
        <end position="104"/>
    </location>
</feature>
<reference evidence="2" key="1">
    <citation type="submission" date="2020-10" db="EMBL/GenBank/DDBJ databases">
        <authorList>
            <person name="Gilroy R."/>
        </authorList>
    </citation>
    <scope>NUCLEOTIDE SEQUENCE</scope>
    <source>
        <strain evidence="2">ChiSxjej2B14-8506</strain>
    </source>
</reference>
<dbReference type="Pfam" id="PF13263">
    <property type="entry name" value="PHP_C"/>
    <property type="match status" value="1"/>
</dbReference>
<evidence type="ECO:0000313" key="2">
    <source>
        <dbReference type="EMBL" id="HIU46834.1"/>
    </source>
</evidence>
<proteinExistence type="predicted"/>
<dbReference type="Proteomes" id="UP000824123">
    <property type="component" value="Unassembled WGS sequence"/>
</dbReference>
<gene>
    <name evidence="2" type="ORF">IAC59_06210</name>
</gene>
<comment type="caution">
    <text evidence="2">The sequence shown here is derived from an EMBL/GenBank/DDBJ whole genome shotgun (WGS) entry which is preliminary data.</text>
</comment>
<protein>
    <submittedName>
        <fullName evidence="2">PHP domain-containing protein</fullName>
    </submittedName>
</protein>
<sequence length="222" mass="24482">MKKIDTHVHTSEVSSCGKLTASQIVESYVAAGYDAIVITDHLLLGRIAEQQLSAQEVYDRQLRGYRAACECARGRIGVLLGAEIRFTQGNEDYLLLGLDERKYMELARELPDSPAACHALMQRLDCLMYQAHPFRPGLRTADPGCLDGVEVFNGNPRHDSHNELAMRFALDNGLRMSSGSDAHQPTDIARGGIIAPDWVDSSAALVRFLRDTPRPEMITAAD</sequence>
<organism evidence="2 3">
    <name type="scientific">Candidatus Fimadaptatus faecigallinarum</name>
    <dbReference type="NCBI Taxonomy" id="2840814"/>
    <lineage>
        <taxon>Bacteria</taxon>
        <taxon>Bacillati</taxon>
        <taxon>Bacillota</taxon>
        <taxon>Clostridia</taxon>
        <taxon>Eubacteriales</taxon>
        <taxon>Candidatus Fimadaptatus</taxon>
    </lineage>
</organism>
<dbReference type="InterPro" id="IPR016195">
    <property type="entry name" value="Pol/histidinol_Pase-like"/>
</dbReference>
<dbReference type="EMBL" id="DVNK01000038">
    <property type="protein sequence ID" value="HIU46834.1"/>
    <property type="molecule type" value="Genomic_DNA"/>
</dbReference>
<dbReference type="Gene3D" id="3.20.20.140">
    <property type="entry name" value="Metal-dependent hydrolases"/>
    <property type="match status" value="1"/>
</dbReference>